<reference evidence="3" key="1">
    <citation type="journal article" date="2020" name="Microbiol. Resour. Announc.">
        <title>Complete Genome Sequence of Adlercreutzia sp. Strain 8CFCBH1, a Potent Producer of Equol, Isolated from Healthy Japanese Feces.</title>
        <authorList>
            <person name="Ogata Y."/>
            <person name="Sakamoto M."/>
            <person name="Ohkuma M."/>
            <person name="Hattori M."/>
            <person name="Suda W."/>
        </authorList>
    </citation>
    <scope>NUCLEOTIDE SEQUENCE [LARGE SCALE GENOMIC DNA]</scope>
    <source>
        <strain evidence="3">8CFCBH1</strain>
    </source>
</reference>
<feature type="transmembrane region" description="Helical" evidence="1">
    <location>
        <begin position="15"/>
        <end position="36"/>
    </location>
</feature>
<accession>A0A6F8SPC1</accession>
<sequence>MAEETSLKAPGPNRAIRVVVGVAAIGVLLAALAWMIPHFIAQPARATLTQETPTGMSSGYAPHWKAEEIVKVPFGETVVLDDLDWGMKYDLEASSYLQEDWDSKTEAERQAAMESEGWDEEIAPFSARVVDCAMVSPAAFTEWYPLYVETNLSAGSGMLFADEDVRMVVVDVEVGNLGTEPAAPPNPVLWCAAFAGDNAMMDAGMLPDNYAQAALYPLGGDDFIVGLAGGYDTLMPGETRVIRYAFVIYRNSFAEQDGIDNADLSAMEVAYLDCSPWRVIALKLANARDAAQVHPRNAYTDGILGR</sequence>
<dbReference type="RefSeq" id="WP_173114614.1">
    <property type="nucleotide sequence ID" value="NZ_AP022829.1"/>
</dbReference>
<dbReference type="Proteomes" id="UP000501727">
    <property type="component" value="Chromosome"/>
</dbReference>
<gene>
    <name evidence="2" type="ORF">ADCFC_21210</name>
</gene>
<keyword evidence="1" id="KW-0812">Transmembrane</keyword>
<organism evidence="2 3">
    <name type="scientific">Adlercreutzia hattorii</name>
    <dbReference type="NCBI Taxonomy" id="2707299"/>
    <lineage>
        <taxon>Bacteria</taxon>
        <taxon>Bacillati</taxon>
        <taxon>Actinomycetota</taxon>
        <taxon>Coriobacteriia</taxon>
        <taxon>Eggerthellales</taxon>
        <taxon>Eggerthellaceae</taxon>
        <taxon>Adlercreutzia</taxon>
    </lineage>
</organism>
<name>A0A6F8SPC1_9ACTN</name>
<proteinExistence type="predicted"/>
<evidence type="ECO:0000256" key="1">
    <source>
        <dbReference type="SAM" id="Phobius"/>
    </source>
</evidence>
<keyword evidence="3" id="KW-1185">Reference proteome</keyword>
<evidence type="ECO:0000313" key="2">
    <source>
        <dbReference type="EMBL" id="BCA89624.1"/>
    </source>
</evidence>
<reference evidence="3" key="2">
    <citation type="submission" date="2020-03" db="EMBL/GenBank/DDBJ databases">
        <title>Complete Genome Sequence of Adlercreutzia sp. strain 8CFCBH1 Producing Equol, Isolated from Healthy Japanese Feces.</title>
        <authorList>
            <person name="Ogata Y."/>
            <person name="Sakamoto M."/>
            <person name="Ohkuma M."/>
            <person name="Hattori M."/>
            <person name="Suda W."/>
        </authorList>
    </citation>
    <scope>NUCLEOTIDE SEQUENCE [LARGE SCALE GENOMIC DNA]</scope>
    <source>
        <strain evidence="3">8CFCBH1</strain>
    </source>
</reference>
<evidence type="ECO:0000313" key="3">
    <source>
        <dbReference type="Proteomes" id="UP000501727"/>
    </source>
</evidence>
<keyword evidence="1" id="KW-0472">Membrane</keyword>
<dbReference type="EMBL" id="AP022829">
    <property type="protein sequence ID" value="BCA89624.1"/>
    <property type="molecule type" value="Genomic_DNA"/>
</dbReference>
<keyword evidence="1" id="KW-1133">Transmembrane helix</keyword>
<dbReference type="AlphaFoldDB" id="A0A6F8SPC1"/>
<dbReference type="KEGG" id="ahat:ADCFC_22430"/>
<protein>
    <submittedName>
        <fullName evidence="2">Uncharacterized protein</fullName>
    </submittedName>
</protein>